<feature type="compositionally biased region" description="Polar residues" evidence="1">
    <location>
        <begin position="82"/>
        <end position="133"/>
    </location>
</feature>
<feature type="signal peptide" evidence="3">
    <location>
        <begin position="1"/>
        <end position="30"/>
    </location>
</feature>
<feature type="region of interest" description="Disordered" evidence="1">
    <location>
        <begin position="78"/>
        <end position="133"/>
    </location>
</feature>
<dbReference type="EMBL" id="CP011213">
    <property type="protein sequence ID" value="AKM82027.1"/>
    <property type="molecule type" value="Genomic_DNA"/>
</dbReference>
<keyword evidence="2" id="KW-1133">Transmembrane helix</keyword>
<evidence type="ECO:0000313" key="5">
    <source>
        <dbReference type="Proteomes" id="UP000035648"/>
    </source>
</evidence>
<feature type="region of interest" description="Disordered" evidence="1">
    <location>
        <begin position="34"/>
        <end position="66"/>
    </location>
</feature>
<gene>
    <name evidence="4" type="ORF">UT28_C0001G0216</name>
</gene>
<keyword evidence="2" id="KW-0812">Transmembrane</keyword>
<organism evidence="4 5">
    <name type="scientific">Berkelbacteria bacterium GW2011_GWE1_39_12</name>
    <dbReference type="NCBI Taxonomy" id="1618337"/>
    <lineage>
        <taxon>Bacteria</taxon>
        <taxon>Candidatus Berkelbacteria</taxon>
    </lineage>
</organism>
<feature type="transmembrane region" description="Helical" evidence="2">
    <location>
        <begin position="581"/>
        <end position="599"/>
    </location>
</feature>
<keyword evidence="3" id="KW-0732">Signal</keyword>
<protein>
    <submittedName>
        <fullName evidence="4">RNA-binding region RNP-1 domain-containing protein</fullName>
    </submittedName>
</protein>
<evidence type="ECO:0000313" key="4">
    <source>
        <dbReference type="EMBL" id="AKM82027.1"/>
    </source>
</evidence>
<feature type="compositionally biased region" description="Polar residues" evidence="1">
    <location>
        <begin position="52"/>
        <end position="66"/>
    </location>
</feature>
<evidence type="ECO:0000256" key="3">
    <source>
        <dbReference type="SAM" id="SignalP"/>
    </source>
</evidence>
<feature type="region of interest" description="Disordered" evidence="1">
    <location>
        <begin position="545"/>
        <end position="570"/>
    </location>
</feature>
<keyword evidence="2" id="KW-0472">Membrane</keyword>
<feature type="chain" id="PRO_5005186539" evidence="3">
    <location>
        <begin position="31"/>
        <end position="614"/>
    </location>
</feature>
<feature type="compositionally biased region" description="Polar residues" evidence="1">
    <location>
        <begin position="545"/>
        <end position="564"/>
    </location>
</feature>
<proteinExistence type="predicted"/>
<dbReference type="AlphaFoldDB" id="A0A0G4B4V6"/>
<reference evidence="4 5" key="1">
    <citation type="journal article" date="2015" name="Nature">
        <title>rRNA introns, odd ribosomes, and small enigmatic genomes across a large radiation of phyla.</title>
        <authorList>
            <person name="Brown C.T."/>
            <person name="Hug L.A."/>
            <person name="Thomas B.C."/>
            <person name="Sharon I."/>
            <person name="Castelle C.J."/>
            <person name="Singh A."/>
            <person name="Wilkins M.J."/>
            <person name="Williams K.H."/>
            <person name="Banfield J.F."/>
        </authorList>
    </citation>
    <scope>NUCLEOTIDE SEQUENCE [LARGE SCALE GENOMIC DNA]</scope>
</reference>
<dbReference type="STRING" id="1618337.UT28_C0001G0216"/>
<accession>A0A0G4B4V6</accession>
<sequence>MTTLQKFFRKSALALFIISFAFFSTFAASAAGPIEPTGPQQPVGVQGETGPQEPTGNYDASQVDASTPVTTDADTLTEVASPENTSIIQQESTTGQDSTNLSDKNGASSSDIDVENNSTIDNDSNADLNTGKNTVGQNSVVGNISTGDINGSETIVDISNSVFAPGSSIGSQTINANGVNEISLLPSDQRVLFENSVTGPDSLNTNSLNNNNDIQVVDKNSAEHDNDIYIDANTGENNIYNNTKTGNLTTGNINLGVNLLNLANLQLPNLLLNADVWNILGDLNGDIVVDQSLANNATGPNSLNSNYINAYNKYYLQVIQNANLRNQLNFNTNTGNNTLANNTVSGGLQTGDTNINSKIYNLTNIAELPVYYIFNIYGTWDGNLLGIDPSKVYINLVNDTTGPDSVNENNLDSNNTTDALMVNNASVDNKINIDANTGNNKIGNNTVVGAVKTGSINISTNVVNFINAVSNNVGKFTLGIINIFGNWHGNIKTPDYQETASLPTEEISEPEQISSIIDNNNLDIQPTEQHSFTDKSKTKYAFSSTTNDNLPDNFSGATNNSTGDNKSEAAGISKDAKGLPIIPIAVGVAIILILCGWILTEIISSNQLKAKTNN</sequence>
<name>A0A0G4B4V6_9BACT</name>
<dbReference type="KEGG" id="bbgw:UT28_C0001G0216"/>
<dbReference type="Proteomes" id="UP000035648">
    <property type="component" value="Chromosome"/>
</dbReference>
<evidence type="ECO:0000256" key="1">
    <source>
        <dbReference type="SAM" id="MobiDB-lite"/>
    </source>
</evidence>
<evidence type="ECO:0000256" key="2">
    <source>
        <dbReference type="SAM" id="Phobius"/>
    </source>
</evidence>